<evidence type="ECO:0000256" key="6">
    <source>
        <dbReference type="ARBA" id="ARBA00014679"/>
    </source>
</evidence>
<dbReference type="SUPFAM" id="SSF75217">
    <property type="entry name" value="alpha/beta knot"/>
    <property type="match status" value="1"/>
</dbReference>
<dbReference type="RefSeq" id="WP_343251445.1">
    <property type="nucleotide sequence ID" value="NZ_HG937516.1"/>
</dbReference>
<evidence type="ECO:0000256" key="4">
    <source>
        <dbReference type="ARBA" id="ARBA00011738"/>
    </source>
</evidence>
<sequence length="239" mass="26852">MRISVLTLFPNLFNEFLKTSIIGIAQIKKRVKIEIINFREYGVGKHRQVDDSVFGGGPGMILMLDPIVRCLRSIQTDTSKTFILSPNGSVFNQPFAQDLAVNVHHLILIAGHYEGFDARIEKFVDGAISLGDYILTGGELPAMVVIESVVRLLDGVINPKSLQHESFNCDLLDHPSYTKPAVYEGYKVPDVFLSGNHQAIAKFNHEERLRVTKLYRPDLYAKYLKKTKGNKNHGKPKSK</sequence>
<reference evidence="19 20" key="1">
    <citation type="journal article" date="2015" name="Clin. Infect. Dis.">
        <title>Genomic Investigations unmask Mycoplasma amphoriforme, a new respiratory pathogen.</title>
        <authorList>
            <person name="Gillespie S.H."/>
            <person name="Ling C.L."/>
            <person name="Oravcova K."/>
            <person name="Pinheiro M."/>
            <person name="Wells L."/>
            <person name="Bryant J.M."/>
            <person name="McHugh T.D."/>
            <person name="Bebear C."/>
            <person name="Webster D."/>
            <person name="Harris S.R."/>
            <person name="Seth-Smith H.M."/>
            <person name="Thomson N.R."/>
        </authorList>
    </citation>
    <scope>NUCLEOTIDE SEQUENCE [LARGE SCALE GENOMIC DNA]</scope>
    <source>
        <strain evidence="19 20">A39</strain>
    </source>
</reference>
<dbReference type="NCBIfam" id="TIGR00088">
    <property type="entry name" value="trmD"/>
    <property type="match status" value="1"/>
</dbReference>
<name>A0A292IJF2_9MOLU</name>
<dbReference type="InterPro" id="IPR029028">
    <property type="entry name" value="Alpha/beta_knot_MTases"/>
</dbReference>
<keyword evidence="8 15" id="KW-0489">Methyltransferase</keyword>
<dbReference type="PANTHER" id="PTHR46417:SF1">
    <property type="entry name" value="TRNA (GUANINE-N(1)-)-METHYLTRANSFERASE"/>
    <property type="match status" value="1"/>
</dbReference>
<dbReference type="PANTHER" id="PTHR46417">
    <property type="entry name" value="TRNA (GUANINE-N(1)-)-METHYLTRANSFERASE"/>
    <property type="match status" value="1"/>
</dbReference>
<comment type="subcellular location">
    <subcellularLocation>
        <location evidence="2 15 17">Cytoplasm</location>
    </subcellularLocation>
</comment>
<comment type="catalytic activity">
    <reaction evidence="14 15 17">
        <text>guanosine(37) in tRNA + S-adenosyl-L-methionine = N(1)-methylguanosine(37) in tRNA + S-adenosyl-L-homocysteine + H(+)</text>
        <dbReference type="Rhea" id="RHEA:36899"/>
        <dbReference type="Rhea" id="RHEA-COMP:10145"/>
        <dbReference type="Rhea" id="RHEA-COMP:10147"/>
        <dbReference type="ChEBI" id="CHEBI:15378"/>
        <dbReference type="ChEBI" id="CHEBI:57856"/>
        <dbReference type="ChEBI" id="CHEBI:59789"/>
        <dbReference type="ChEBI" id="CHEBI:73542"/>
        <dbReference type="ChEBI" id="CHEBI:74269"/>
        <dbReference type="EC" id="2.1.1.228"/>
    </reaction>
</comment>
<evidence type="ECO:0000256" key="8">
    <source>
        <dbReference type="ARBA" id="ARBA00022603"/>
    </source>
</evidence>
<keyword evidence="20" id="KW-1185">Reference proteome</keyword>
<evidence type="ECO:0000313" key="19">
    <source>
        <dbReference type="EMBL" id="CDN40813.1"/>
    </source>
</evidence>
<dbReference type="PIRSF" id="PIRSF000386">
    <property type="entry name" value="tRNA_mtase"/>
    <property type="match status" value="1"/>
</dbReference>
<dbReference type="InterPro" id="IPR029026">
    <property type="entry name" value="tRNA_m1G_MTases_N"/>
</dbReference>
<evidence type="ECO:0000256" key="11">
    <source>
        <dbReference type="ARBA" id="ARBA00022694"/>
    </source>
</evidence>
<evidence type="ECO:0000256" key="12">
    <source>
        <dbReference type="ARBA" id="ARBA00029736"/>
    </source>
</evidence>
<dbReference type="CDD" id="cd18080">
    <property type="entry name" value="TrmD-like"/>
    <property type="match status" value="1"/>
</dbReference>
<evidence type="ECO:0000256" key="13">
    <source>
        <dbReference type="ARBA" id="ARBA00033392"/>
    </source>
</evidence>
<dbReference type="Gene3D" id="1.10.1270.20">
    <property type="entry name" value="tRNA(m1g37)methyltransferase, domain 2"/>
    <property type="match status" value="1"/>
</dbReference>
<keyword evidence="11 15" id="KW-0819">tRNA processing</keyword>
<dbReference type="HAMAP" id="MF_00605">
    <property type="entry name" value="TrmD"/>
    <property type="match status" value="1"/>
</dbReference>
<feature type="binding site" evidence="15 16">
    <location>
        <position position="111"/>
    </location>
    <ligand>
        <name>S-adenosyl-L-methionine</name>
        <dbReference type="ChEBI" id="CHEBI:59789"/>
    </ligand>
</feature>
<keyword evidence="9 15" id="KW-0808">Transferase</keyword>
<keyword evidence="7 15" id="KW-0963">Cytoplasm</keyword>
<dbReference type="InterPro" id="IPR016009">
    <property type="entry name" value="tRNA_MeTrfase_TRMD/TRM10"/>
</dbReference>
<evidence type="ECO:0000256" key="17">
    <source>
        <dbReference type="RuleBase" id="RU003464"/>
    </source>
</evidence>
<dbReference type="Proteomes" id="UP000261764">
    <property type="component" value="Chromosome I"/>
</dbReference>
<gene>
    <name evidence="15" type="primary">trmD</name>
    <name evidence="19" type="ORF">MAMA39_06960</name>
</gene>
<comment type="subunit">
    <text evidence="4 15 17">Homodimer.</text>
</comment>
<proteinExistence type="inferred from homology"/>
<comment type="similarity">
    <text evidence="3 15 17">Belongs to the RNA methyltransferase TrmD family.</text>
</comment>
<dbReference type="Pfam" id="PF01746">
    <property type="entry name" value="tRNA_m1G_MT"/>
    <property type="match status" value="1"/>
</dbReference>
<accession>A0A292IJF2</accession>
<dbReference type="InterPro" id="IPR023148">
    <property type="entry name" value="tRNA_m1G_MeTrfase_C_sf"/>
</dbReference>
<dbReference type="GO" id="GO:0052906">
    <property type="term" value="F:tRNA (guanine(37)-N1)-methyltransferase activity"/>
    <property type="evidence" value="ECO:0007669"/>
    <property type="project" value="UniProtKB-UniRule"/>
</dbReference>
<dbReference type="EMBL" id="HG937516">
    <property type="protein sequence ID" value="CDN40813.1"/>
    <property type="molecule type" value="Genomic_DNA"/>
</dbReference>
<evidence type="ECO:0000256" key="3">
    <source>
        <dbReference type="ARBA" id="ARBA00007630"/>
    </source>
</evidence>
<keyword evidence="10 15" id="KW-0949">S-adenosyl-L-methionine</keyword>
<dbReference type="GO" id="GO:0002939">
    <property type="term" value="P:tRNA N1-guanine methylation"/>
    <property type="evidence" value="ECO:0007669"/>
    <property type="project" value="TreeGrafter"/>
</dbReference>
<evidence type="ECO:0000259" key="18">
    <source>
        <dbReference type="Pfam" id="PF01746"/>
    </source>
</evidence>
<dbReference type="AlphaFoldDB" id="A0A292IJF2"/>
<evidence type="ECO:0000256" key="15">
    <source>
        <dbReference type="HAMAP-Rule" id="MF_00605"/>
    </source>
</evidence>
<evidence type="ECO:0000256" key="16">
    <source>
        <dbReference type="PIRSR" id="PIRSR000386-1"/>
    </source>
</evidence>
<comment type="function">
    <text evidence="1 15 17">Specifically methylates guanosine-37 in various tRNAs.</text>
</comment>
<evidence type="ECO:0000256" key="7">
    <source>
        <dbReference type="ARBA" id="ARBA00022490"/>
    </source>
</evidence>
<evidence type="ECO:0000256" key="10">
    <source>
        <dbReference type="ARBA" id="ARBA00022691"/>
    </source>
</evidence>
<protein>
    <recommendedName>
        <fullName evidence="6 15">tRNA (guanine-N(1)-)-methyltransferase</fullName>
        <ecNumber evidence="5 15">2.1.1.228</ecNumber>
    </recommendedName>
    <alternativeName>
        <fullName evidence="12 15">M1G-methyltransferase</fullName>
    </alternativeName>
    <alternativeName>
        <fullName evidence="13 15">tRNA [GM37] methyltransferase</fullName>
    </alternativeName>
</protein>
<dbReference type="NCBIfam" id="NF000648">
    <property type="entry name" value="PRK00026.1"/>
    <property type="match status" value="1"/>
</dbReference>
<evidence type="ECO:0000256" key="9">
    <source>
        <dbReference type="ARBA" id="ARBA00022679"/>
    </source>
</evidence>
<dbReference type="Gene3D" id="3.40.1280.10">
    <property type="match status" value="1"/>
</dbReference>
<dbReference type="GO" id="GO:0005829">
    <property type="term" value="C:cytosol"/>
    <property type="evidence" value="ECO:0007669"/>
    <property type="project" value="TreeGrafter"/>
</dbReference>
<evidence type="ECO:0000256" key="1">
    <source>
        <dbReference type="ARBA" id="ARBA00002634"/>
    </source>
</evidence>
<evidence type="ECO:0000256" key="2">
    <source>
        <dbReference type="ARBA" id="ARBA00004496"/>
    </source>
</evidence>
<dbReference type="EC" id="2.1.1.228" evidence="5 15"/>
<organism evidence="19 20">
    <name type="scientific">Mycoplasma amphoriforme A39</name>
    <dbReference type="NCBI Taxonomy" id="572419"/>
    <lineage>
        <taxon>Bacteria</taxon>
        <taxon>Bacillati</taxon>
        <taxon>Mycoplasmatota</taxon>
        <taxon>Mollicutes</taxon>
        <taxon>Mycoplasmataceae</taxon>
        <taxon>Mycoplasma</taxon>
    </lineage>
</organism>
<dbReference type="InterPro" id="IPR002649">
    <property type="entry name" value="tRNA_m1G_MeTrfase_TrmD"/>
</dbReference>
<dbReference type="KEGG" id="mamp:MAMA39_06960"/>
<evidence type="ECO:0000256" key="14">
    <source>
        <dbReference type="ARBA" id="ARBA00047783"/>
    </source>
</evidence>
<feature type="binding site" evidence="15 16">
    <location>
        <begin position="130"/>
        <end position="135"/>
    </location>
    <ligand>
        <name>S-adenosyl-L-methionine</name>
        <dbReference type="ChEBI" id="CHEBI:59789"/>
    </ligand>
</feature>
<evidence type="ECO:0000313" key="20">
    <source>
        <dbReference type="Proteomes" id="UP000261764"/>
    </source>
</evidence>
<feature type="domain" description="tRNA methyltransferase TRMD/TRM10-type" evidence="18">
    <location>
        <begin position="1"/>
        <end position="221"/>
    </location>
</feature>
<evidence type="ECO:0000256" key="5">
    <source>
        <dbReference type="ARBA" id="ARBA00012807"/>
    </source>
</evidence>